<feature type="region of interest" description="Disordered" evidence="1">
    <location>
        <begin position="1"/>
        <end position="26"/>
    </location>
</feature>
<dbReference type="AlphaFoldDB" id="A0A8H7BR94"/>
<evidence type="ECO:0000313" key="3">
    <source>
        <dbReference type="Proteomes" id="UP000605846"/>
    </source>
</evidence>
<sequence length="199" mass="21517">MESTSRSGPPEPLANVSPPPIPLANDQNTVAFIPTTSQKVESSEEPIGRAGLATKPRLILMTSVGSFWGFAIGSYLGGRQSGLQYLAENAHRLPTTVQGWYFYHKTKNYRMMLGGIKRGTRFAARTGALCLLYGGIEAGLDDIRGEPDVFNSITAGVTTGALFSALIFDIQSSLVLPLVSLREDYLICIDTLQVIPHLT</sequence>
<proteinExistence type="predicted"/>
<dbReference type="EMBL" id="JABAYA010000105">
    <property type="protein sequence ID" value="KAF7725041.1"/>
    <property type="molecule type" value="Genomic_DNA"/>
</dbReference>
<reference evidence="2" key="1">
    <citation type="submission" date="2020-01" db="EMBL/GenBank/DDBJ databases">
        <title>Genome Sequencing of Three Apophysomyces-Like Fungal Strains Confirms a Novel Fungal Genus in the Mucoromycota with divergent Burkholderia-like Endosymbiotic Bacteria.</title>
        <authorList>
            <person name="Stajich J.E."/>
            <person name="Macias A.M."/>
            <person name="Carter-House D."/>
            <person name="Lovett B."/>
            <person name="Kasson L.R."/>
            <person name="Berry K."/>
            <person name="Grigoriev I."/>
            <person name="Chang Y."/>
            <person name="Spatafora J."/>
            <person name="Kasson M.T."/>
        </authorList>
    </citation>
    <scope>NUCLEOTIDE SEQUENCE</scope>
    <source>
        <strain evidence="2">NRRL A-21654</strain>
    </source>
</reference>
<evidence type="ECO:0000313" key="2">
    <source>
        <dbReference type="EMBL" id="KAF7725041.1"/>
    </source>
</evidence>
<dbReference type="Pfam" id="PF02466">
    <property type="entry name" value="Tim17"/>
    <property type="match status" value="1"/>
</dbReference>
<dbReference type="OrthoDB" id="5584028at2759"/>
<feature type="compositionally biased region" description="Pro residues" evidence="1">
    <location>
        <begin position="9"/>
        <end position="22"/>
    </location>
</feature>
<accession>A0A8H7BR94</accession>
<evidence type="ECO:0000256" key="1">
    <source>
        <dbReference type="SAM" id="MobiDB-lite"/>
    </source>
</evidence>
<dbReference type="PANTHER" id="PTHR37852">
    <property type="entry name" value="YALI0B21208P"/>
    <property type="match status" value="1"/>
</dbReference>
<dbReference type="Proteomes" id="UP000605846">
    <property type="component" value="Unassembled WGS sequence"/>
</dbReference>
<protein>
    <submittedName>
        <fullName evidence="2">Uncharacterized protein</fullName>
    </submittedName>
</protein>
<gene>
    <name evidence="2" type="ORF">EC973_000448</name>
</gene>
<name>A0A8H7BR94_9FUNG</name>
<comment type="caution">
    <text evidence="2">The sequence shown here is derived from an EMBL/GenBank/DDBJ whole genome shotgun (WGS) entry which is preliminary data.</text>
</comment>
<keyword evidence="3" id="KW-1185">Reference proteome</keyword>
<organism evidence="2 3">
    <name type="scientific">Apophysomyces ossiformis</name>
    <dbReference type="NCBI Taxonomy" id="679940"/>
    <lineage>
        <taxon>Eukaryota</taxon>
        <taxon>Fungi</taxon>
        <taxon>Fungi incertae sedis</taxon>
        <taxon>Mucoromycota</taxon>
        <taxon>Mucoromycotina</taxon>
        <taxon>Mucoromycetes</taxon>
        <taxon>Mucorales</taxon>
        <taxon>Mucorineae</taxon>
        <taxon>Mucoraceae</taxon>
        <taxon>Apophysomyces</taxon>
    </lineage>
</organism>
<dbReference type="PANTHER" id="PTHR37852:SF1">
    <property type="entry name" value="HIG1 DOMAIN-CONTAINING PROTEIN"/>
    <property type="match status" value="1"/>
</dbReference>